<reference evidence="6" key="1">
    <citation type="submission" date="2016-10" db="EMBL/GenBank/DDBJ databases">
        <authorList>
            <person name="Varghese N."/>
            <person name="Submissions S."/>
        </authorList>
    </citation>
    <scope>NUCLEOTIDE SEQUENCE [LARGE SCALE GENOMIC DNA]</scope>
    <source>
        <strain evidence="6">CGMCC 1.10658</strain>
    </source>
</reference>
<accession>A0A1G9BV92</accession>
<dbReference type="PROSITE" id="PS50930">
    <property type="entry name" value="HTH_LYTTR"/>
    <property type="match status" value="1"/>
</dbReference>
<feature type="domain" description="HTH LytTR-type" evidence="4">
    <location>
        <begin position="207"/>
        <end position="315"/>
    </location>
</feature>
<dbReference type="AlphaFoldDB" id="A0A1G9BV92"/>
<feature type="transmembrane region" description="Helical" evidence="3">
    <location>
        <begin position="90"/>
        <end position="108"/>
    </location>
</feature>
<keyword evidence="6" id="KW-1185">Reference proteome</keyword>
<evidence type="ECO:0000256" key="2">
    <source>
        <dbReference type="SAM" id="MobiDB-lite"/>
    </source>
</evidence>
<protein>
    <submittedName>
        <fullName evidence="5">Transcriptional regulator, LytTR family</fullName>
    </submittedName>
</protein>
<evidence type="ECO:0000256" key="1">
    <source>
        <dbReference type="ARBA" id="ARBA00023012"/>
    </source>
</evidence>
<dbReference type="PANTHER" id="PTHR37299">
    <property type="entry name" value="TRANSCRIPTIONAL REGULATOR-RELATED"/>
    <property type="match status" value="1"/>
</dbReference>
<gene>
    <name evidence="5" type="ORF">SAMN05216212_2364</name>
</gene>
<dbReference type="EMBL" id="FNFH01000004">
    <property type="protein sequence ID" value="SDK42895.1"/>
    <property type="molecule type" value="Genomic_DNA"/>
</dbReference>
<dbReference type="PANTHER" id="PTHR37299:SF1">
    <property type="entry name" value="STAGE 0 SPORULATION PROTEIN A HOMOLOG"/>
    <property type="match status" value="1"/>
</dbReference>
<dbReference type="Proteomes" id="UP000199305">
    <property type="component" value="Unassembled WGS sequence"/>
</dbReference>
<keyword evidence="3" id="KW-1133">Transmembrane helix</keyword>
<keyword evidence="3" id="KW-0812">Transmembrane</keyword>
<organism evidence="5 6">
    <name type="scientific">Microbulbifer yueqingensis</name>
    <dbReference type="NCBI Taxonomy" id="658219"/>
    <lineage>
        <taxon>Bacteria</taxon>
        <taxon>Pseudomonadati</taxon>
        <taxon>Pseudomonadota</taxon>
        <taxon>Gammaproteobacteria</taxon>
        <taxon>Cellvibrionales</taxon>
        <taxon>Microbulbiferaceae</taxon>
        <taxon>Microbulbifer</taxon>
    </lineage>
</organism>
<proteinExistence type="predicted"/>
<feature type="transmembrane region" description="Helical" evidence="3">
    <location>
        <begin position="155"/>
        <end position="174"/>
    </location>
</feature>
<dbReference type="STRING" id="658219.SAMN05216212_2364"/>
<dbReference type="GO" id="GO:0003677">
    <property type="term" value="F:DNA binding"/>
    <property type="evidence" value="ECO:0007669"/>
    <property type="project" value="InterPro"/>
</dbReference>
<evidence type="ECO:0000259" key="4">
    <source>
        <dbReference type="PROSITE" id="PS50930"/>
    </source>
</evidence>
<dbReference type="GO" id="GO:0000156">
    <property type="term" value="F:phosphorelay response regulator activity"/>
    <property type="evidence" value="ECO:0007669"/>
    <property type="project" value="InterPro"/>
</dbReference>
<evidence type="ECO:0000256" key="3">
    <source>
        <dbReference type="SAM" id="Phobius"/>
    </source>
</evidence>
<dbReference type="OrthoDB" id="5942029at2"/>
<dbReference type="Gene3D" id="2.40.50.1020">
    <property type="entry name" value="LytTr DNA-binding domain"/>
    <property type="match status" value="1"/>
</dbReference>
<dbReference type="InterPro" id="IPR007492">
    <property type="entry name" value="LytTR_DNA-bd_dom"/>
</dbReference>
<sequence>MLTNPAGGRTLFYALYETGKLSMQQISKRQKDHGHTPQVAVRVAPTPRGRAIWRPAAILAAGAVFILLAFQPFGTAGDTLPFKGLKLAGYALPVALAAMFGGICRHLLIARRASARGRWWFESLVALVTLLLAAPLSYCYFVLVISPHPWTLDGMLYFFRLAFLVGALPTAYLVHSTVTAERNRPRPAGNPEPAAPAAEPGTRELELIGENRGDRIRLPQSAILWISSADNYCEIFHDARGGVAVHLLRSSLTALERQLQHTSMVRCHRGYLVNLDRVIWASGNSAGYRLTLDGTDTTIPVSRRYVAGLQPQLSRIS</sequence>
<keyword evidence="3" id="KW-0472">Membrane</keyword>
<name>A0A1G9BV92_9GAMM</name>
<dbReference type="InterPro" id="IPR046947">
    <property type="entry name" value="LytR-like"/>
</dbReference>
<feature type="region of interest" description="Disordered" evidence="2">
    <location>
        <begin position="182"/>
        <end position="202"/>
    </location>
</feature>
<keyword evidence="1" id="KW-0902">Two-component regulatory system</keyword>
<evidence type="ECO:0000313" key="5">
    <source>
        <dbReference type="EMBL" id="SDK42895.1"/>
    </source>
</evidence>
<feature type="transmembrane region" description="Helical" evidence="3">
    <location>
        <begin position="120"/>
        <end position="143"/>
    </location>
</feature>
<dbReference type="SMART" id="SM00850">
    <property type="entry name" value="LytTR"/>
    <property type="match status" value="1"/>
</dbReference>
<dbReference type="Pfam" id="PF04397">
    <property type="entry name" value="LytTR"/>
    <property type="match status" value="1"/>
</dbReference>
<evidence type="ECO:0000313" key="6">
    <source>
        <dbReference type="Proteomes" id="UP000199305"/>
    </source>
</evidence>
<feature type="transmembrane region" description="Helical" evidence="3">
    <location>
        <begin position="51"/>
        <end position="70"/>
    </location>
</feature>